<evidence type="ECO:0000259" key="4">
    <source>
        <dbReference type="PROSITE" id="PS50893"/>
    </source>
</evidence>
<dbReference type="RefSeq" id="WP_236100138.1">
    <property type="nucleotide sequence ID" value="NZ_JAKGUD010000015.1"/>
</dbReference>
<protein>
    <submittedName>
        <fullName evidence="5">Dipeptide ABC transporter ATP-binding protein</fullName>
    </submittedName>
</protein>
<dbReference type="PROSITE" id="PS50893">
    <property type="entry name" value="ABC_TRANSPORTER_2"/>
    <property type="match status" value="1"/>
</dbReference>
<dbReference type="SUPFAM" id="SSF52540">
    <property type="entry name" value="P-loop containing nucleoside triphosphate hydrolases"/>
    <property type="match status" value="1"/>
</dbReference>
<dbReference type="NCBIfam" id="TIGR01727">
    <property type="entry name" value="oligo_HPY"/>
    <property type="match status" value="1"/>
</dbReference>
<gene>
    <name evidence="5" type="ORF">L2W38_11510</name>
</gene>
<evidence type="ECO:0000256" key="1">
    <source>
        <dbReference type="ARBA" id="ARBA00022448"/>
    </source>
</evidence>
<proteinExistence type="predicted"/>
<evidence type="ECO:0000313" key="6">
    <source>
        <dbReference type="Proteomes" id="UP001200430"/>
    </source>
</evidence>
<evidence type="ECO:0000313" key="5">
    <source>
        <dbReference type="EMBL" id="MCF4143439.1"/>
    </source>
</evidence>
<dbReference type="InterPro" id="IPR003439">
    <property type="entry name" value="ABC_transporter-like_ATP-bd"/>
</dbReference>
<dbReference type="SMART" id="SM00382">
    <property type="entry name" value="AAA"/>
    <property type="match status" value="1"/>
</dbReference>
<dbReference type="NCBIfam" id="NF008453">
    <property type="entry name" value="PRK11308.1"/>
    <property type="match status" value="1"/>
</dbReference>
<dbReference type="CDD" id="cd03257">
    <property type="entry name" value="ABC_NikE_OppD_transporters"/>
    <property type="match status" value="1"/>
</dbReference>
<evidence type="ECO:0000256" key="2">
    <source>
        <dbReference type="ARBA" id="ARBA00022741"/>
    </source>
</evidence>
<dbReference type="PANTHER" id="PTHR43776">
    <property type="entry name" value="TRANSPORT ATP-BINDING PROTEIN"/>
    <property type="match status" value="1"/>
</dbReference>
<dbReference type="Pfam" id="PF00005">
    <property type="entry name" value="ABC_tran"/>
    <property type="match status" value="1"/>
</dbReference>
<feature type="domain" description="ABC transporter" evidence="4">
    <location>
        <begin position="5"/>
        <end position="266"/>
    </location>
</feature>
<accession>A0ABS9ERW4</accession>
<evidence type="ECO:0000256" key="3">
    <source>
        <dbReference type="ARBA" id="ARBA00022840"/>
    </source>
</evidence>
<dbReference type="Proteomes" id="UP001200430">
    <property type="component" value="Unassembled WGS sequence"/>
</dbReference>
<organism evidence="5 6">
    <name type="scientific">Dethiosulfovibrio marinus</name>
    <dbReference type="NCBI Taxonomy" id="133532"/>
    <lineage>
        <taxon>Bacteria</taxon>
        <taxon>Thermotogati</taxon>
        <taxon>Synergistota</taxon>
        <taxon>Synergistia</taxon>
        <taxon>Synergistales</taxon>
        <taxon>Dethiosulfovibrionaceae</taxon>
        <taxon>Dethiosulfovibrio</taxon>
    </lineage>
</organism>
<dbReference type="PROSITE" id="PS00211">
    <property type="entry name" value="ABC_TRANSPORTER_1"/>
    <property type="match status" value="1"/>
</dbReference>
<keyword evidence="2" id="KW-0547">Nucleotide-binding</keyword>
<keyword evidence="3 5" id="KW-0067">ATP-binding</keyword>
<keyword evidence="1" id="KW-0813">Transport</keyword>
<comment type="caution">
    <text evidence="5">The sequence shown here is derived from an EMBL/GenBank/DDBJ whole genome shotgun (WGS) entry which is preliminary data.</text>
</comment>
<dbReference type="InterPro" id="IPR027417">
    <property type="entry name" value="P-loop_NTPase"/>
</dbReference>
<reference evidence="5 6" key="1">
    <citation type="submission" date="2022-01" db="EMBL/GenBank/DDBJ databases">
        <title>Dethiosulfovibrio faecalis sp. nov., a novel proteolytic, non-sulfur-reducing bacterium isolated from a marine aquaculture solid waste bioreactor.</title>
        <authorList>
            <person name="Grabowski S."/>
            <person name="Apolinario E."/>
            <person name="Schneider N."/>
            <person name="Marshall C.W."/>
            <person name="Sowers K.R."/>
        </authorList>
    </citation>
    <scope>NUCLEOTIDE SEQUENCE [LARGE SCALE GENOMIC DNA]</scope>
    <source>
        <strain evidence="5 6">DSM 12537</strain>
    </source>
</reference>
<dbReference type="InterPro" id="IPR013563">
    <property type="entry name" value="Oligopep_ABC_C"/>
</dbReference>
<keyword evidence="6" id="KW-1185">Reference proteome</keyword>
<dbReference type="Gene3D" id="3.40.50.300">
    <property type="entry name" value="P-loop containing nucleotide triphosphate hydrolases"/>
    <property type="match status" value="1"/>
</dbReference>
<name>A0ABS9ERW4_9BACT</name>
<sequence length="335" mass="37349">MEPLLDVRDLVQSFDLNPDLLSKITFDKGRPTIKERIVKAVNGISFSVKKGKVFSIVGESGCGKSTAARTVIKLIEPKSGNITYDGRDITELSREEMLPLRKRMQMIFQDPYASLNPRQRVLDILTEPMLFHRTSSSVAEAREKAMKLLKRVGIRAEQGSRYPHQFSGGQRQRIGIARALAVEPELIIADEPVSALDVSIQAQILNLLMDLKDELSLSYLFIAHDLSVVKHISDEIAVMYLGYIVEKGDKRQIFSNPSHPYTRALFSAIPRISGKTSDTEDLPKGEIPSAIDLPSGCPFHGRCKEAMPLCSRLRPEAQEMEPGHVVSCHLIKSQS</sequence>
<dbReference type="Pfam" id="PF08352">
    <property type="entry name" value="oligo_HPY"/>
    <property type="match status" value="1"/>
</dbReference>
<dbReference type="EMBL" id="JAKGUD010000015">
    <property type="protein sequence ID" value="MCF4143439.1"/>
    <property type="molecule type" value="Genomic_DNA"/>
</dbReference>
<dbReference type="InterPro" id="IPR003593">
    <property type="entry name" value="AAA+_ATPase"/>
</dbReference>
<dbReference type="InterPro" id="IPR017871">
    <property type="entry name" value="ABC_transporter-like_CS"/>
</dbReference>
<dbReference type="GO" id="GO:0005524">
    <property type="term" value="F:ATP binding"/>
    <property type="evidence" value="ECO:0007669"/>
    <property type="project" value="UniProtKB-KW"/>
</dbReference>
<dbReference type="InterPro" id="IPR050319">
    <property type="entry name" value="ABC_transp_ATP-bind"/>
</dbReference>